<name>A0AA88CY45_FICCA</name>
<evidence type="ECO:0000313" key="3">
    <source>
        <dbReference type="Proteomes" id="UP001187192"/>
    </source>
</evidence>
<evidence type="ECO:0000256" key="1">
    <source>
        <dbReference type="SAM" id="MobiDB-lite"/>
    </source>
</evidence>
<reference evidence="2" key="1">
    <citation type="submission" date="2023-07" db="EMBL/GenBank/DDBJ databases">
        <title>draft genome sequence of fig (Ficus carica).</title>
        <authorList>
            <person name="Takahashi T."/>
            <person name="Nishimura K."/>
        </authorList>
    </citation>
    <scope>NUCLEOTIDE SEQUENCE</scope>
</reference>
<dbReference type="Proteomes" id="UP001187192">
    <property type="component" value="Unassembled WGS sequence"/>
</dbReference>
<dbReference type="EMBL" id="BTGU01002292">
    <property type="protein sequence ID" value="GMN36325.1"/>
    <property type="molecule type" value="Genomic_DNA"/>
</dbReference>
<sequence>MDHPNSPEATFGPWKQKSTSKKLCQIGPSDRPSLSFIARNAHYILIRIPASSNRDIDNVVLWDHLKWLALHRRAPPPAKEKRLGAASTVSIRSGGRGWRRSRNKDSTAVSRYGTVCQGQHGPTISKGLGRGRGSVTRANTFDPDDGLLEVPKGELIRGSAA</sequence>
<dbReference type="AlphaFoldDB" id="A0AA88CY45"/>
<protein>
    <submittedName>
        <fullName evidence="2">Uncharacterized protein</fullName>
    </submittedName>
</protein>
<proteinExistence type="predicted"/>
<comment type="caution">
    <text evidence="2">The sequence shown here is derived from an EMBL/GenBank/DDBJ whole genome shotgun (WGS) entry which is preliminary data.</text>
</comment>
<feature type="region of interest" description="Disordered" evidence="1">
    <location>
        <begin position="76"/>
        <end position="144"/>
    </location>
</feature>
<gene>
    <name evidence="2" type="ORF">TIFTF001_042415</name>
</gene>
<accession>A0AA88CY45</accession>
<evidence type="ECO:0000313" key="2">
    <source>
        <dbReference type="EMBL" id="GMN36325.1"/>
    </source>
</evidence>
<organism evidence="2 3">
    <name type="scientific">Ficus carica</name>
    <name type="common">Common fig</name>
    <dbReference type="NCBI Taxonomy" id="3494"/>
    <lineage>
        <taxon>Eukaryota</taxon>
        <taxon>Viridiplantae</taxon>
        <taxon>Streptophyta</taxon>
        <taxon>Embryophyta</taxon>
        <taxon>Tracheophyta</taxon>
        <taxon>Spermatophyta</taxon>
        <taxon>Magnoliopsida</taxon>
        <taxon>eudicotyledons</taxon>
        <taxon>Gunneridae</taxon>
        <taxon>Pentapetalae</taxon>
        <taxon>rosids</taxon>
        <taxon>fabids</taxon>
        <taxon>Rosales</taxon>
        <taxon>Moraceae</taxon>
        <taxon>Ficeae</taxon>
        <taxon>Ficus</taxon>
    </lineage>
</organism>
<feature type="region of interest" description="Disordered" evidence="1">
    <location>
        <begin position="1"/>
        <end position="20"/>
    </location>
</feature>
<keyword evidence="3" id="KW-1185">Reference proteome</keyword>